<evidence type="ECO:0000313" key="1">
    <source>
        <dbReference type="EMBL" id="KAF9728582.1"/>
    </source>
</evidence>
<organism evidence="1 2">
    <name type="scientific">Paraphaeosphaeria minitans</name>
    <dbReference type="NCBI Taxonomy" id="565426"/>
    <lineage>
        <taxon>Eukaryota</taxon>
        <taxon>Fungi</taxon>
        <taxon>Dikarya</taxon>
        <taxon>Ascomycota</taxon>
        <taxon>Pezizomycotina</taxon>
        <taxon>Dothideomycetes</taxon>
        <taxon>Pleosporomycetidae</taxon>
        <taxon>Pleosporales</taxon>
        <taxon>Massarineae</taxon>
        <taxon>Didymosphaeriaceae</taxon>
        <taxon>Paraphaeosphaeria</taxon>
    </lineage>
</organism>
<dbReference type="Proteomes" id="UP000756921">
    <property type="component" value="Unassembled WGS sequence"/>
</dbReference>
<comment type="caution">
    <text evidence="1">The sequence shown here is derived from an EMBL/GenBank/DDBJ whole genome shotgun (WGS) entry which is preliminary data.</text>
</comment>
<dbReference type="EMBL" id="WJXW01000019">
    <property type="protein sequence ID" value="KAF9728582.1"/>
    <property type="molecule type" value="Genomic_DNA"/>
</dbReference>
<protein>
    <submittedName>
        <fullName evidence="1">Uncharacterized protein</fullName>
    </submittedName>
</protein>
<gene>
    <name evidence="1" type="ORF">PMIN01_13410</name>
</gene>
<sequence length="245" mass="26311">MECAIGEKMDAEAPGSSSADYMLPTLYTSCIEDYLHGMEADLPIFSMFPSPIEATSASPWHGTGSEQTDQSFSSHPAQDIAFQEVCAPLNAAHLPTGTGWPDRSPVPSVSWTGYAATRDEPYPNWLQDERSLGANGYVWLGGSVLNPIVASQDVLSARSDGEGSERTSVRSVAGHIVNTISTDLLFRIEGKEGPGNKAKVANKKVVSRQKKGRVSKLRAEGKMTRKMTPFPKGIGPPLRVAATKC</sequence>
<accession>A0A9P6G3U2</accession>
<dbReference type="AlphaFoldDB" id="A0A9P6G3U2"/>
<proteinExistence type="predicted"/>
<name>A0A9P6G3U2_9PLEO</name>
<evidence type="ECO:0000313" key="2">
    <source>
        <dbReference type="Proteomes" id="UP000756921"/>
    </source>
</evidence>
<keyword evidence="2" id="KW-1185">Reference proteome</keyword>
<reference evidence="1" key="1">
    <citation type="journal article" date="2020" name="Mol. Plant Microbe Interact.">
        <title>Genome Sequence of the Biocontrol Agent Coniothyrium minitans strain Conio (IMI 134523).</title>
        <authorList>
            <person name="Patel D."/>
            <person name="Shittu T.A."/>
            <person name="Baroncelli R."/>
            <person name="Muthumeenakshi S."/>
            <person name="Osborne T.H."/>
            <person name="Janganan T.K."/>
            <person name="Sreenivasaprasad S."/>
        </authorList>
    </citation>
    <scope>NUCLEOTIDE SEQUENCE</scope>
    <source>
        <strain evidence="1">Conio</strain>
    </source>
</reference>